<keyword evidence="8" id="KW-1185">Reference proteome</keyword>
<organism evidence="7 8">
    <name type="scientific">Catenuloplanes niger</name>
    <dbReference type="NCBI Taxonomy" id="587534"/>
    <lineage>
        <taxon>Bacteria</taxon>
        <taxon>Bacillati</taxon>
        <taxon>Actinomycetota</taxon>
        <taxon>Actinomycetes</taxon>
        <taxon>Micromonosporales</taxon>
        <taxon>Micromonosporaceae</taxon>
        <taxon>Catenuloplanes</taxon>
    </lineage>
</organism>
<feature type="transmembrane region" description="Helical" evidence="6">
    <location>
        <begin position="387"/>
        <end position="404"/>
    </location>
</feature>
<feature type="transmembrane region" description="Helical" evidence="6">
    <location>
        <begin position="211"/>
        <end position="234"/>
    </location>
</feature>
<feature type="transmembrane region" description="Helical" evidence="6">
    <location>
        <begin position="179"/>
        <end position="199"/>
    </location>
</feature>
<evidence type="ECO:0000256" key="4">
    <source>
        <dbReference type="ARBA" id="ARBA00022989"/>
    </source>
</evidence>
<dbReference type="PANTHER" id="PTHR30250:SF11">
    <property type="entry name" value="O-ANTIGEN TRANSPORTER-RELATED"/>
    <property type="match status" value="1"/>
</dbReference>
<evidence type="ECO:0000256" key="3">
    <source>
        <dbReference type="ARBA" id="ARBA00022692"/>
    </source>
</evidence>
<feature type="transmembrane region" description="Helical" evidence="6">
    <location>
        <begin position="47"/>
        <end position="66"/>
    </location>
</feature>
<feature type="transmembrane region" description="Helical" evidence="6">
    <location>
        <begin position="329"/>
        <end position="349"/>
    </location>
</feature>
<dbReference type="InterPro" id="IPR050833">
    <property type="entry name" value="Poly_Biosynth_Transport"/>
</dbReference>
<proteinExistence type="predicted"/>
<protein>
    <submittedName>
        <fullName evidence="7">O-antigen/teichoic acid export membrane protein</fullName>
    </submittedName>
</protein>
<feature type="transmembrane region" description="Helical" evidence="6">
    <location>
        <begin position="296"/>
        <end position="317"/>
    </location>
</feature>
<gene>
    <name evidence="7" type="ORF">J2S44_002599</name>
</gene>
<accession>A0AAE4CV26</accession>
<dbReference type="GO" id="GO:0005886">
    <property type="term" value="C:plasma membrane"/>
    <property type="evidence" value="ECO:0007669"/>
    <property type="project" value="UniProtKB-SubCell"/>
</dbReference>
<feature type="transmembrane region" description="Helical" evidence="6">
    <location>
        <begin position="254"/>
        <end position="275"/>
    </location>
</feature>
<dbReference type="AlphaFoldDB" id="A0AAE4CV26"/>
<feature type="transmembrane region" description="Helical" evidence="6">
    <location>
        <begin position="361"/>
        <end position="381"/>
    </location>
</feature>
<feature type="transmembrane region" description="Helical" evidence="6">
    <location>
        <begin position="149"/>
        <end position="173"/>
    </location>
</feature>
<feature type="transmembrane region" description="Helical" evidence="6">
    <location>
        <begin position="87"/>
        <end position="109"/>
    </location>
</feature>
<comment type="subcellular location">
    <subcellularLocation>
        <location evidence="1">Cell membrane</location>
        <topology evidence="1">Multi-pass membrane protein</topology>
    </subcellularLocation>
</comment>
<dbReference type="EMBL" id="JAVDYC010000001">
    <property type="protein sequence ID" value="MDR7322349.1"/>
    <property type="molecule type" value="Genomic_DNA"/>
</dbReference>
<dbReference type="Proteomes" id="UP001183629">
    <property type="component" value="Unassembled WGS sequence"/>
</dbReference>
<evidence type="ECO:0000256" key="2">
    <source>
        <dbReference type="ARBA" id="ARBA00022475"/>
    </source>
</evidence>
<keyword evidence="5 6" id="KW-0472">Membrane</keyword>
<keyword evidence="2" id="KW-1003">Cell membrane</keyword>
<dbReference type="PANTHER" id="PTHR30250">
    <property type="entry name" value="PST FAMILY PREDICTED COLANIC ACID TRANSPORTER"/>
    <property type="match status" value="1"/>
</dbReference>
<evidence type="ECO:0000256" key="5">
    <source>
        <dbReference type="ARBA" id="ARBA00023136"/>
    </source>
</evidence>
<evidence type="ECO:0000313" key="8">
    <source>
        <dbReference type="Proteomes" id="UP001183629"/>
    </source>
</evidence>
<reference evidence="7 8" key="1">
    <citation type="submission" date="2023-07" db="EMBL/GenBank/DDBJ databases">
        <title>Sequencing the genomes of 1000 actinobacteria strains.</title>
        <authorList>
            <person name="Klenk H.-P."/>
        </authorList>
    </citation>
    <scope>NUCLEOTIDE SEQUENCE [LARGE SCALE GENOMIC DNA]</scope>
    <source>
        <strain evidence="7 8">DSM 44711</strain>
    </source>
</reference>
<name>A0AAE4CV26_9ACTN</name>
<evidence type="ECO:0000256" key="1">
    <source>
        <dbReference type="ARBA" id="ARBA00004651"/>
    </source>
</evidence>
<feature type="transmembrane region" description="Helical" evidence="6">
    <location>
        <begin position="16"/>
        <end position="35"/>
    </location>
</feature>
<feature type="transmembrane region" description="Helical" evidence="6">
    <location>
        <begin position="121"/>
        <end position="142"/>
    </location>
</feature>
<evidence type="ECO:0000313" key="7">
    <source>
        <dbReference type="EMBL" id="MDR7322349.1"/>
    </source>
</evidence>
<keyword evidence="4 6" id="KW-1133">Transmembrane helix</keyword>
<sequence>MSVEAHVSRLFGRDSLYMILWAVQLGCAALLTPVLTRFLGTGEFGTVAAANTVMQVLFVVGGFGLQTAIQRAYARPGTRGPDDARRIVTLAIAVALVVTGLALATAPGWARPLGLTGELTALRLAITWAGFSAITNASLGLLRSQDRLAAFALVSLLQSAVAEAASLGLVAVVRPTAENFLLGQLLLQAVAVTAGLALAPPRRVRTADAPMLRGALGYALPLVPAVLGMLVLSTADRLLIQAALGPDAVARYQVAYNVASGPILLLGVLNTAWMPRFFALVEDGERTAVLAASRDLLYRLLVPLVAGVAIGAPFVLRVWAPPSYRPEDLYWVFSLVVVAAVPFAAQLALHRALVAAGHTGVVAVAVCVAAVGNLLLTWALIPPLGLAGAALATVVAYGLLYLGLRRGAAATAPVPAPPARLRALIAASVTVGLAAPAAPDTPLFLAVRGALVLGTVIWFFRVLAGVRRPATVPPRAASAPVRSAPVPAGSDAAGSGVAGSVAAGPGVACACAAPDACACRGGS</sequence>
<keyword evidence="3 6" id="KW-0812">Transmembrane</keyword>
<feature type="transmembrane region" description="Helical" evidence="6">
    <location>
        <begin position="443"/>
        <end position="464"/>
    </location>
</feature>
<dbReference type="RefSeq" id="WP_310412586.1">
    <property type="nucleotide sequence ID" value="NZ_JAVDYC010000001.1"/>
</dbReference>
<evidence type="ECO:0000256" key="6">
    <source>
        <dbReference type="SAM" id="Phobius"/>
    </source>
</evidence>
<feature type="transmembrane region" description="Helical" evidence="6">
    <location>
        <begin position="419"/>
        <end position="437"/>
    </location>
</feature>
<comment type="caution">
    <text evidence="7">The sequence shown here is derived from an EMBL/GenBank/DDBJ whole genome shotgun (WGS) entry which is preliminary data.</text>
</comment>
<dbReference type="Pfam" id="PF13440">
    <property type="entry name" value="Polysacc_synt_3"/>
    <property type="match status" value="1"/>
</dbReference>